<evidence type="ECO:0000313" key="3">
    <source>
        <dbReference type="EMBL" id="GAA4445086.1"/>
    </source>
</evidence>
<evidence type="ECO:0000256" key="1">
    <source>
        <dbReference type="SAM" id="SignalP"/>
    </source>
</evidence>
<dbReference type="InterPro" id="IPR000326">
    <property type="entry name" value="PAP2/HPO"/>
</dbReference>
<dbReference type="EMBL" id="BAABHC010000041">
    <property type="protein sequence ID" value="GAA4445086.1"/>
    <property type="molecule type" value="Genomic_DNA"/>
</dbReference>
<evidence type="ECO:0000313" key="4">
    <source>
        <dbReference type="Proteomes" id="UP001500552"/>
    </source>
</evidence>
<reference evidence="4" key="1">
    <citation type="journal article" date="2019" name="Int. J. Syst. Evol. Microbiol.">
        <title>The Global Catalogue of Microorganisms (GCM) 10K type strain sequencing project: providing services to taxonomists for standard genome sequencing and annotation.</title>
        <authorList>
            <consortium name="The Broad Institute Genomics Platform"/>
            <consortium name="The Broad Institute Genome Sequencing Center for Infectious Disease"/>
            <person name="Wu L."/>
            <person name="Ma J."/>
        </authorList>
    </citation>
    <scope>NUCLEOTIDE SEQUENCE [LARGE SCALE GENOMIC DNA]</scope>
    <source>
        <strain evidence="4">JCM 17926</strain>
    </source>
</reference>
<dbReference type="InterPro" id="IPR036938">
    <property type="entry name" value="PAP2/HPO_sf"/>
</dbReference>
<gene>
    <name evidence="3" type="ORF">GCM10023188_47850</name>
</gene>
<dbReference type="RefSeq" id="WP_345163457.1">
    <property type="nucleotide sequence ID" value="NZ_BAABHC010000041.1"/>
</dbReference>
<accession>A0ABP8M927</accession>
<feature type="domain" description="Phosphatidic acid phosphatase type 2/haloperoxidase" evidence="2">
    <location>
        <begin position="157"/>
        <end position="256"/>
    </location>
</feature>
<proteinExistence type="predicted"/>
<feature type="signal peptide" evidence="1">
    <location>
        <begin position="1"/>
        <end position="34"/>
    </location>
</feature>
<dbReference type="Pfam" id="PF01569">
    <property type="entry name" value="PAP2"/>
    <property type="match status" value="1"/>
</dbReference>
<dbReference type="Gene3D" id="1.20.144.10">
    <property type="entry name" value="Phosphatidic acid phosphatase type 2/haloperoxidase"/>
    <property type="match status" value="1"/>
</dbReference>
<sequence>MMLFPLRHTSKLNKLLTVHLLWLSVLLSPAMALAQVQPRHTTKPDTVKIHEEGFIPPDTVLPGQKKPFTDAQRLEGDNKRFLKRAVLPSAILIGAGIYTIQDRGFISSFDTRDARNKVLPEFATNADDFIMLAPLAGLYGFNLISSQNRHELSRQTLLLFSSGVLASAMVWPTKKFTDIDRPNGKPHAFPSGHTAYAFTIATFMDKEFRHKSPWVSVASYSVAGATGVLRVLNNAHWMADVLAGAGVGILSVNTVYWIHAKLTHGGGLNTAVIPVMLPDGSPGVGLVLQF</sequence>
<feature type="chain" id="PRO_5045592172" description="Phosphatidic acid phosphatase type 2/haloperoxidase domain-containing protein" evidence="1">
    <location>
        <begin position="35"/>
        <end position="290"/>
    </location>
</feature>
<name>A0ABP8M927_9BACT</name>
<organism evidence="3 4">
    <name type="scientific">Pontibacter saemangeumensis</name>
    <dbReference type="NCBI Taxonomy" id="1084525"/>
    <lineage>
        <taxon>Bacteria</taxon>
        <taxon>Pseudomonadati</taxon>
        <taxon>Bacteroidota</taxon>
        <taxon>Cytophagia</taxon>
        <taxon>Cytophagales</taxon>
        <taxon>Hymenobacteraceae</taxon>
        <taxon>Pontibacter</taxon>
    </lineage>
</organism>
<dbReference type="CDD" id="cd03394">
    <property type="entry name" value="PAP2_like_5"/>
    <property type="match status" value="1"/>
</dbReference>
<protein>
    <recommendedName>
        <fullName evidence="2">Phosphatidic acid phosphatase type 2/haloperoxidase domain-containing protein</fullName>
    </recommendedName>
</protein>
<evidence type="ECO:0000259" key="2">
    <source>
        <dbReference type="SMART" id="SM00014"/>
    </source>
</evidence>
<keyword evidence="4" id="KW-1185">Reference proteome</keyword>
<dbReference type="SUPFAM" id="SSF48317">
    <property type="entry name" value="Acid phosphatase/Vanadium-dependent haloperoxidase"/>
    <property type="match status" value="1"/>
</dbReference>
<dbReference type="Proteomes" id="UP001500552">
    <property type="component" value="Unassembled WGS sequence"/>
</dbReference>
<comment type="caution">
    <text evidence="3">The sequence shown here is derived from an EMBL/GenBank/DDBJ whole genome shotgun (WGS) entry which is preliminary data.</text>
</comment>
<dbReference type="SMART" id="SM00014">
    <property type="entry name" value="acidPPc"/>
    <property type="match status" value="1"/>
</dbReference>
<keyword evidence="1" id="KW-0732">Signal</keyword>